<protein>
    <submittedName>
        <fullName evidence="2">Uncharacterized protein</fullName>
    </submittedName>
</protein>
<reference evidence="2 3" key="1">
    <citation type="submission" date="2017-06" db="EMBL/GenBank/DDBJ databases">
        <title>Ant-infecting Ophiocordyceps genomes reveal a high diversity of potential behavioral manipulation genes and a possible major role for enterotoxins.</title>
        <authorList>
            <person name="De Bekker C."/>
            <person name="Evans H.C."/>
            <person name="Brachmann A."/>
            <person name="Hughes D.P."/>
        </authorList>
    </citation>
    <scope>NUCLEOTIDE SEQUENCE [LARGE SCALE GENOMIC DNA]</scope>
    <source>
        <strain evidence="2 3">1348a</strain>
    </source>
</reference>
<keyword evidence="3" id="KW-1185">Reference proteome</keyword>
<organism evidence="2 3">
    <name type="scientific">Ophiocordyceps australis</name>
    <dbReference type="NCBI Taxonomy" id="1399860"/>
    <lineage>
        <taxon>Eukaryota</taxon>
        <taxon>Fungi</taxon>
        <taxon>Dikarya</taxon>
        <taxon>Ascomycota</taxon>
        <taxon>Pezizomycotina</taxon>
        <taxon>Sordariomycetes</taxon>
        <taxon>Hypocreomycetidae</taxon>
        <taxon>Hypocreales</taxon>
        <taxon>Ophiocordycipitaceae</taxon>
        <taxon>Ophiocordyceps</taxon>
    </lineage>
</organism>
<name>A0A2C5YZ69_9HYPO</name>
<feature type="region of interest" description="Disordered" evidence="1">
    <location>
        <begin position="60"/>
        <end position="81"/>
    </location>
</feature>
<feature type="compositionally biased region" description="Low complexity" evidence="1">
    <location>
        <begin position="62"/>
        <end position="81"/>
    </location>
</feature>
<proteinExistence type="predicted"/>
<dbReference type="Proteomes" id="UP000224854">
    <property type="component" value="Unassembled WGS sequence"/>
</dbReference>
<gene>
    <name evidence="2" type="ORF">CDD82_6119</name>
</gene>
<accession>A0A2C5YZ69</accession>
<evidence type="ECO:0000256" key="1">
    <source>
        <dbReference type="SAM" id="MobiDB-lite"/>
    </source>
</evidence>
<comment type="caution">
    <text evidence="2">The sequence shown here is derived from an EMBL/GenBank/DDBJ whole genome shotgun (WGS) entry which is preliminary data.</text>
</comment>
<dbReference type="EMBL" id="NJEU01000602">
    <property type="protein sequence ID" value="PHH72211.1"/>
    <property type="molecule type" value="Genomic_DNA"/>
</dbReference>
<evidence type="ECO:0000313" key="2">
    <source>
        <dbReference type="EMBL" id="PHH72211.1"/>
    </source>
</evidence>
<dbReference type="AlphaFoldDB" id="A0A2C5YZ69"/>
<evidence type="ECO:0000313" key="3">
    <source>
        <dbReference type="Proteomes" id="UP000224854"/>
    </source>
</evidence>
<dbReference type="OrthoDB" id="2351791at2759"/>
<sequence length="122" mass="12971">MALCRLPPSDGDHAAQYSLIAQSLLDAAQAHIEAREAEERRRRTESSCQLFGLLPAPPPAAAPACVSPDDADDAPASQSAAQETVLDDLLPDNGWMDWVGAEAMNLFPLLEAGAEVDLANYL</sequence>